<dbReference type="GO" id="GO:0005525">
    <property type="term" value="F:GTP binding"/>
    <property type="evidence" value="ECO:0007669"/>
    <property type="project" value="UniProtKB-KW"/>
</dbReference>
<dbReference type="InterPro" id="IPR027417">
    <property type="entry name" value="P-loop_NTPase"/>
</dbReference>
<name>A0A8S3U0T8_MYTED</name>
<comment type="similarity">
    <text evidence="3">Belongs to the TRAFAC class dynamin-like GTPase superfamily. GB1/RHD3 GTPase family.</text>
</comment>
<dbReference type="PANTHER" id="PTHR22796">
    <property type="entry name" value="URG4-RELATED"/>
    <property type="match status" value="1"/>
</dbReference>
<evidence type="ECO:0000259" key="5">
    <source>
        <dbReference type="PROSITE" id="PS51717"/>
    </source>
</evidence>
<keyword evidence="2" id="KW-0342">GTP-binding</keyword>
<reference evidence="6" key="1">
    <citation type="submission" date="2021-03" db="EMBL/GenBank/DDBJ databases">
        <authorList>
            <person name="Bekaert M."/>
        </authorList>
    </citation>
    <scope>NUCLEOTIDE SEQUENCE</scope>
</reference>
<dbReference type="EMBL" id="CAJPWZ010002390">
    <property type="protein sequence ID" value="CAG2237454.1"/>
    <property type="molecule type" value="Genomic_DNA"/>
</dbReference>
<evidence type="ECO:0000313" key="7">
    <source>
        <dbReference type="Proteomes" id="UP000683360"/>
    </source>
</evidence>
<evidence type="ECO:0000256" key="1">
    <source>
        <dbReference type="ARBA" id="ARBA00022741"/>
    </source>
</evidence>
<evidence type="ECO:0000259" key="4">
    <source>
        <dbReference type="PROSITE" id="PS51715"/>
    </source>
</evidence>
<proteinExistence type="inferred from homology"/>
<keyword evidence="1" id="KW-0547">Nucleotide-binding</keyword>
<accession>A0A8S3U0T8</accession>
<evidence type="ECO:0000256" key="2">
    <source>
        <dbReference type="ARBA" id="ARBA00023134"/>
    </source>
</evidence>
<feature type="domain" description="GB1/RHD3-type G" evidence="4">
    <location>
        <begin position="106"/>
        <end position="195"/>
    </location>
</feature>
<dbReference type="PROSITE" id="PS51715">
    <property type="entry name" value="G_GB1_RHD3"/>
    <property type="match status" value="1"/>
</dbReference>
<dbReference type="AlphaFoldDB" id="A0A8S3U0T8"/>
<protein>
    <submittedName>
        <fullName evidence="6">Interferon-induced very large GTPase 1</fullName>
    </submittedName>
</protein>
<dbReference type="SUPFAM" id="SSF52540">
    <property type="entry name" value="P-loop containing nucleoside triphosphate hydrolases"/>
    <property type="match status" value="1"/>
</dbReference>
<dbReference type="PANTHER" id="PTHR22796:SF6">
    <property type="entry name" value="INTERFERON-INDUCED VERY LARGE GTPASE 1-RELATED"/>
    <property type="match status" value="1"/>
</dbReference>
<dbReference type="InterPro" id="IPR030383">
    <property type="entry name" value="G_VLIG_dom"/>
</dbReference>
<dbReference type="PROSITE" id="PS51717">
    <property type="entry name" value="G_VLIG"/>
    <property type="match status" value="1"/>
</dbReference>
<evidence type="ECO:0000313" key="6">
    <source>
        <dbReference type="EMBL" id="CAG2237454.1"/>
    </source>
</evidence>
<organism evidence="6 7">
    <name type="scientific">Mytilus edulis</name>
    <name type="common">Blue mussel</name>
    <dbReference type="NCBI Taxonomy" id="6550"/>
    <lineage>
        <taxon>Eukaryota</taxon>
        <taxon>Metazoa</taxon>
        <taxon>Spiralia</taxon>
        <taxon>Lophotrochozoa</taxon>
        <taxon>Mollusca</taxon>
        <taxon>Bivalvia</taxon>
        <taxon>Autobranchia</taxon>
        <taxon>Pteriomorphia</taxon>
        <taxon>Mytilida</taxon>
        <taxon>Mytiloidea</taxon>
        <taxon>Mytilidae</taxon>
        <taxon>Mytilinae</taxon>
        <taxon>Mytilus</taxon>
    </lineage>
</organism>
<dbReference type="Gene3D" id="3.40.50.300">
    <property type="entry name" value="P-loop containing nucleotide triphosphate hydrolases"/>
    <property type="match status" value="1"/>
</dbReference>
<comment type="caution">
    <text evidence="6">The sequence shown here is derived from an EMBL/GenBank/DDBJ whole genome shotgun (WGS) entry which is preliminary data.</text>
</comment>
<evidence type="ECO:0000256" key="3">
    <source>
        <dbReference type="PROSITE-ProRule" id="PRU01052"/>
    </source>
</evidence>
<dbReference type="InterPro" id="IPR030386">
    <property type="entry name" value="G_GB1_RHD3_dom"/>
</dbReference>
<dbReference type="OrthoDB" id="1597724at2759"/>
<keyword evidence="7" id="KW-1185">Reference proteome</keyword>
<gene>
    <name evidence="6" type="ORF">MEDL_49984</name>
</gene>
<dbReference type="Pfam" id="PF25683">
    <property type="entry name" value="URGCP_GTPase"/>
    <property type="match status" value="1"/>
</dbReference>
<sequence>MFILWLKHFLAERDLQYRLDSSKCDLTDASFGLEHLFREMGQIYEAVSSSETKDAKLEELKEQLSLITARMLLLGHPFEIMDGDTANVPITWVDAVLMNLKDIIGDKKVLTISVLGAQGSGKSTLLSTMFGLQFDVSSRRCTRGVFMHLVPVYDTSFPFEWILVIYTDGLRALEPGHQNTSRTTNLQHLSLVSVT</sequence>
<feature type="domain" description="VLIG-type G" evidence="5">
    <location>
        <begin position="106"/>
        <end position="195"/>
    </location>
</feature>
<dbReference type="Proteomes" id="UP000683360">
    <property type="component" value="Unassembled WGS sequence"/>
</dbReference>